<keyword evidence="1" id="KW-0175">Coiled coil</keyword>
<accession>A0A136JFZ8</accession>
<dbReference type="InParanoid" id="A0A136JFZ8"/>
<dbReference type="PANTHER" id="PTHR21974">
    <property type="entry name" value="RE15880P"/>
    <property type="match status" value="1"/>
</dbReference>
<keyword evidence="4" id="KW-1185">Reference proteome</keyword>
<dbReference type="PANTHER" id="PTHR21974:SF2">
    <property type="entry name" value="RE15880P"/>
    <property type="match status" value="1"/>
</dbReference>
<evidence type="ECO:0000256" key="2">
    <source>
        <dbReference type="SAM" id="MobiDB-lite"/>
    </source>
</evidence>
<sequence>MSSSAATGSIAEQIRSAAARNSELLSILHDTDHAPAALEQQNKFLDDLRAELKKVNDDLRRLELARKKELREHEDYRDSVMKRFAYRVSGKKEKFAARAEKEEKEYFDVLQKLQQKNDQKNNIESMLEQATQAKADLEAKSKAHKQAQTDLDSLYQGIFQGTTPEFPEEDSLERATDAASQAYHQATVSAKNTEQVFNMLNDAWTALRQAAGHIEEALSHSRMDMFGGGTMSDMMERNALSMAQNSIHKAEMLTTQAQKIEPTVPDLPTVGINHGNIMSDVFFDNIFTDMAFHEKIKDSRTQLQKCVAACERTIDAARGRSEAAQKEMAGKWEALLQARNKLQTAREQIFERVMGGGGGAGGLSGTSAPAPAGATPSGDAQGRQWASNNPYADQPPAYSS</sequence>
<dbReference type="AlphaFoldDB" id="A0A136JFZ8"/>
<feature type="compositionally biased region" description="Low complexity" evidence="2">
    <location>
        <begin position="365"/>
        <end position="378"/>
    </location>
</feature>
<feature type="region of interest" description="Disordered" evidence="2">
    <location>
        <begin position="356"/>
        <end position="400"/>
    </location>
</feature>
<feature type="coiled-coil region" evidence="1">
    <location>
        <begin position="38"/>
        <end position="147"/>
    </location>
</feature>
<gene>
    <name evidence="3" type="ORF">Micbo1qcDRAFT_231187</name>
</gene>
<dbReference type="OrthoDB" id="2562743at2759"/>
<evidence type="ECO:0000256" key="1">
    <source>
        <dbReference type="SAM" id="Coils"/>
    </source>
</evidence>
<dbReference type="Proteomes" id="UP000070501">
    <property type="component" value="Unassembled WGS sequence"/>
</dbReference>
<dbReference type="STRING" id="196109.A0A136JFZ8"/>
<name>A0A136JFZ8_9PEZI</name>
<evidence type="ECO:0000313" key="4">
    <source>
        <dbReference type="Proteomes" id="UP000070501"/>
    </source>
</evidence>
<reference evidence="4" key="1">
    <citation type="submission" date="2016-02" db="EMBL/GenBank/DDBJ databases">
        <title>Draft genome sequence of Microdochium bolleyi, a fungal endophyte of beachgrass.</title>
        <authorList>
            <consortium name="DOE Joint Genome Institute"/>
            <person name="David A.S."/>
            <person name="May G."/>
            <person name="Haridas S."/>
            <person name="Lim J."/>
            <person name="Wang M."/>
            <person name="Labutti K."/>
            <person name="Lipzen A."/>
            <person name="Barry K."/>
            <person name="Grigoriev I.V."/>
        </authorList>
    </citation>
    <scope>NUCLEOTIDE SEQUENCE [LARGE SCALE GENOMIC DNA]</scope>
    <source>
        <strain evidence="4">J235TASD1</strain>
    </source>
</reference>
<proteinExistence type="predicted"/>
<feature type="compositionally biased region" description="Polar residues" evidence="2">
    <location>
        <begin position="384"/>
        <end position="400"/>
    </location>
</feature>
<protein>
    <submittedName>
        <fullName evidence="3">Uncharacterized protein</fullName>
    </submittedName>
</protein>
<organism evidence="3 4">
    <name type="scientific">Microdochium bolleyi</name>
    <dbReference type="NCBI Taxonomy" id="196109"/>
    <lineage>
        <taxon>Eukaryota</taxon>
        <taxon>Fungi</taxon>
        <taxon>Dikarya</taxon>
        <taxon>Ascomycota</taxon>
        <taxon>Pezizomycotina</taxon>
        <taxon>Sordariomycetes</taxon>
        <taxon>Xylariomycetidae</taxon>
        <taxon>Xylariales</taxon>
        <taxon>Microdochiaceae</taxon>
        <taxon>Microdochium</taxon>
    </lineage>
</organism>
<evidence type="ECO:0000313" key="3">
    <source>
        <dbReference type="EMBL" id="KXJ96064.1"/>
    </source>
</evidence>
<dbReference type="EMBL" id="KQ964246">
    <property type="protein sequence ID" value="KXJ96064.1"/>
    <property type="molecule type" value="Genomic_DNA"/>
</dbReference>